<sequence>MRRTRRNFLAALGGTGIATLAGCTTVLDGGGDDRPELDVAALRGVERLGTLSVPVRTPTPIAPWFLEESDSRARAMLASVPEEMDSAEVPNEAVRRIYADAREDAARYLERAGTAKSPYERLRTLRAARGSAAMAKGTYEAAIGELDGVDVRSEVESVRSAVESFRSAHRYLGDEPGPTLVVHTDIEQFAAAATRYLGHTTETGRYAESAPRVGEMFDELESARASLAAARHFSERYRASLSDPQEFGDVFQQSASWLVGVVEDRRDEYPDDYGPDNPLVDQLDRDLDDTPARDLLTEAFAHLHFRVDGARAELRRDRIASALLEVHAAERNRRALEAAISAVRNGAFGAPQSASAVRETKLAALQAVESARSTSVYPSVTRRTLTDVSHRLGQGDSYLERSLETDTYRSARNAMGQYAYVQFVAREAPETSAWVLGAVNAARDEPTG</sequence>
<comment type="caution">
    <text evidence="1">The sequence shown here is derived from an EMBL/GenBank/DDBJ whole genome shotgun (WGS) entry which is preliminary data.</text>
</comment>
<accession>A0A6A8GBZ6</accession>
<dbReference type="AlphaFoldDB" id="A0A6A8GBZ6"/>
<organism evidence="1 2">
    <name type="scientific">Haloferax marinum</name>
    <dbReference type="NCBI Taxonomy" id="2666143"/>
    <lineage>
        <taxon>Archaea</taxon>
        <taxon>Methanobacteriati</taxon>
        <taxon>Methanobacteriota</taxon>
        <taxon>Stenosarchaea group</taxon>
        <taxon>Halobacteria</taxon>
        <taxon>Halobacteriales</taxon>
        <taxon>Haloferacaceae</taxon>
        <taxon>Haloferax</taxon>
    </lineage>
</organism>
<dbReference type="EMBL" id="WKJQ01000002">
    <property type="protein sequence ID" value="MRW98078.1"/>
    <property type="molecule type" value="Genomic_DNA"/>
</dbReference>
<name>A0A6A8GBZ6_9EURY</name>
<protein>
    <submittedName>
        <fullName evidence="1">Uncharacterized protein</fullName>
    </submittedName>
</protein>
<gene>
    <name evidence="1" type="ORF">GJR99_16040</name>
</gene>
<proteinExistence type="predicted"/>
<reference evidence="1 2" key="1">
    <citation type="submission" date="2019-11" db="EMBL/GenBank/DDBJ databases">
        <title>Whole genome sequence of Haloferax sp. MBLA0078.</title>
        <authorList>
            <person name="Seo M.-J."/>
            <person name="Cho E.-S."/>
        </authorList>
    </citation>
    <scope>NUCLEOTIDE SEQUENCE [LARGE SCALE GENOMIC DNA]</scope>
    <source>
        <strain evidence="1 2">MBLA0078</strain>
    </source>
</reference>
<dbReference type="InterPro" id="IPR006311">
    <property type="entry name" value="TAT_signal"/>
</dbReference>
<evidence type="ECO:0000313" key="1">
    <source>
        <dbReference type="EMBL" id="MRW98078.1"/>
    </source>
</evidence>
<evidence type="ECO:0000313" key="2">
    <source>
        <dbReference type="Proteomes" id="UP000443423"/>
    </source>
</evidence>
<dbReference type="Proteomes" id="UP000443423">
    <property type="component" value="Unassembled WGS sequence"/>
</dbReference>
<dbReference type="PROSITE" id="PS51318">
    <property type="entry name" value="TAT"/>
    <property type="match status" value="1"/>
</dbReference>
<keyword evidence="2" id="KW-1185">Reference proteome</keyword>
<dbReference type="OrthoDB" id="350675at2157"/>
<dbReference type="PROSITE" id="PS51257">
    <property type="entry name" value="PROKAR_LIPOPROTEIN"/>
    <property type="match status" value="1"/>
</dbReference>